<protein>
    <recommendedName>
        <fullName evidence="11">Nondiscriminating glutamyl-tRNA synthetase EARS2, mitochondrial</fullName>
        <ecNumber evidence="2">6.1.1.17</ecNumber>
        <ecNumber evidence="10">6.1.1.24</ecNumber>
    </recommendedName>
    <alternativeName>
        <fullName evidence="13">Glutamate--tRNA(Gln) ligase EARS2, mitochondrial</fullName>
    </alternativeName>
    <alternativeName>
        <fullName evidence="9">Glutamyl-tRNA synthetase</fullName>
    </alternativeName>
    <alternativeName>
        <fullName evidence="12">Mitochondrial glutamyl-tRNA synthetase</fullName>
    </alternativeName>
</protein>
<evidence type="ECO:0000256" key="7">
    <source>
        <dbReference type="ARBA" id="ARBA00022917"/>
    </source>
</evidence>
<keyword evidence="3" id="KW-0963">Cytoplasm</keyword>
<dbReference type="Gene3D" id="3.40.50.620">
    <property type="entry name" value="HUPs"/>
    <property type="match status" value="1"/>
</dbReference>
<dbReference type="eggNOG" id="KOG1149">
    <property type="taxonomic scope" value="Eukaryota"/>
</dbReference>
<keyword evidence="8 17" id="KW-0030">Aminoacyl-tRNA synthetase</keyword>
<evidence type="ECO:0000256" key="10">
    <source>
        <dbReference type="ARBA" id="ARBA00044054"/>
    </source>
</evidence>
<feature type="signal peptide" evidence="18">
    <location>
        <begin position="1"/>
        <end position="15"/>
    </location>
</feature>
<dbReference type="InterPro" id="IPR014729">
    <property type="entry name" value="Rossmann-like_a/b/a_fold"/>
</dbReference>
<dbReference type="GO" id="GO:0006424">
    <property type="term" value="P:glutamyl-tRNA aminoacylation"/>
    <property type="evidence" value="ECO:0007669"/>
    <property type="project" value="InterPro"/>
</dbReference>
<dbReference type="InterPro" id="IPR008925">
    <property type="entry name" value="aa_tRNA-synth_I_cd-bd_sf"/>
</dbReference>
<evidence type="ECO:0000259" key="19">
    <source>
        <dbReference type="Pfam" id="PF00749"/>
    </source>
</evidence>
<organism evidence="22">
    <name type="scientific">Caenorhabditis brenneri</name>
    <name type="common">Nematode worm</name>
    <dbReference type="NCBI Taxonomy" id="135651"/>
    <lineage>
        <taxon>Eukaryota</taxon>
        <taxon>Metazoa</taxon>
        <taxon>Ecdysozoa</taxon>
        <taxon>Nematoda</taxon>
        <taxon>Chromadorea</taxon>
        <taxon>Rhabditida</taxon>
        <taxon>Rhabditina</taxon>
        <taxon>Rhabditomorpha</taxon>
        <taxon>Rhabditoidea</taxon>
        <taxon>Rhabditidae</taxon>
        <taxon>Peloderinae</taxon>
        <taxon>Caenorhabditis</taxon>
    </lineage>
</organism>
<dbReference type="InterPro" id="IPR033910">
    <property type="entry name" value="GluRS_core"/>
</dbReference>
<proteinExistence type="inferred from homology"/>
<dbReference type="CDD" id="cd00808">
    <property type="entry name" value="GluRS_core"/>
    <property type="match status" value="1"/>
</dbReference>
<dbReference type="InterPro" id="IPR004527">
    <property type="entry name" value="Glu-tRNA-ligase_bac/mito"/>
</dbReference>
<evidence type="ECO:0000256" key="8">
    <source>
        <dbReference type="ARBA" id="ARBA00023146"/>
    </source>
</evidence>
<dbReference type="HOGENOM" id="CLU_015768_6_3_1"/>
<evidence type="ECO:0000256" key="15">
    <source>
        <dbReference type="ARBA" id="ARBA00047479"/>
    </source>
</evidence>
<feature type="chain" id="PRO_5013197963" description="Nondiscriminating glutamyl-tRNA synthetase EARS2, mitochondrial" evidence="18">
    <location>
        <begin position="16"/>
        <end position="540"/>
    </location>
</feature>
<feature type="domain" description="Glutamyl/glutaminyl-tRNA synthetase class Ib catalytic" evidence="19">
    <location>
        <begin position="68"/>
        <end position="383"/>
    </location>
</feature>
<gene>
    <name evidence="21" type="primary">Cbn-ears-2</name>
    <name evidence="21" type="ORF">CAEBREN_19028</name>
</gene>
<evidence type="ECO:0000256" key="5">
    <source>
        <dbReference type="ARBA" id="ARBA00022741"/>
    </source>
</evidence>
<evidence type="ECO:0000256" key="3">
    <source>
        <dbReference type="ARBA" id="ARBA00022490"/>
    </source>
</evidence>
<reference evidence="22" key="1">
    <citation type="submission" date="2011-07" db="EMBL/GenBank/DDBJ databases">
        <authorList>
            <consortium name="Caenorhabditis brenneri Sequencing and Analysis Consortium"/>
            <person name="Wilson R.K."/>
        </authorList>
    </citation>
    <scope>NUCLEOTIDE SEQUENCE [LARGE SCALE GENOMIC DNA]</scope>
    <source>
        <strain evidence="22">PB2801</strain>
    </source>
</reference>
<accession>G0NYC8</accession>
<comment type="catalytic activity">
    <reaction evidence="16">
        <text>tRNA(Gln) + L-glutamate + ATP = L-glutamyl-tRNA(Gln) + AMP + diphosphate</text>
        <dbReference type="Rhea" id="RHEA:64612"/>
        <dbReference type="Rhea" id="RHEA-COMP:9662"/>
        <dbReference type="Rhea" id="RHEA-COMP:9684"/>
        <dbReference type="ChEBI" id="CHEBI:29985"/>
        <dbReference type="ChEBI" id="CHEBI:30616"/>
        <dbReference type="ChEBI" id="CHEBI:33019"/>
        <dbReference type="ChEBI" id="CHEBI:78442"/>
        <dbReference type="ChEBI" id="CHEBI:78520"/>
        <dbReference type="ChEBI" id="CHEBI:456215"/>
    </reaction>
    <physiologicalReaction direction="left-to-right" evidence="16">
        <dbReference type="Rhea" id="RHEA:64613"/>
    </physiologicalReaction>
</comment>
<dbReference type="SUPFAM" id="SSF48163">
    <property type="entry name" value="An anticodon-binding domain of class I aminoacyl-tRNA synthetases"/>
    <property type="match status" value="1"/>
</dbReference>
<sequence>MFEAMRTILFALVSAGPGGFSNCAAQLPIDLLIFAFQKLYCVFRKPKKTSKTIYMKKTGHFFQEAGRVRVRFAPSPTGHLHIGGLRTAFLNYLFAKKHKGDFILRIEDTDQARFVADAQEKIYQSLQFYNLKPDEGPREGGKYGPYEQSKRLQFYHQAAHHLVESKHAYRCFCPEHRINLLRKNAEKRGEIPKYDRKCAALSEQDSRAMAANGENFVIRFKLDKQNVEFQDEVFGTVNQCIDESDPVLLKSDGFPTYHLANVVDDKHMEISHVIRGMEWLSSTGKHQVLYRAFNWTPPKFVHLSLIMRSATKKLSKRDKDAFVDYYTETLGVLPEAVLNLLIRNGSGIRDFDADHFYSLTEMIEQFDISTLGRRNLLLDSDVLHKYARMAFQAADFEALHSLIVKLLKKDGKCELPDKDYLRKIICFLKSKEEHFGLLSSLTNGEFNWFFSRPKSSKLLIDTNQDLDLHNVLSDLKKIDLLTTDSLENFARCHQLSLAKVMGIVRISLIGSKKGPPISELVEFFGMDECRQRFDTMISLL</sequence>
<evidence type="ECO:0000256" key="12">
    <source>
        <dbReference type="ARBA" id="ARBA00044251"/>
    </source>
</evidence>
<dbReference type="GO" id="GO:0005524">
    <property type="term" value="F:ATP binding"/>
    <property type="evidence" value="ECO:0007669"/>
    <property type="project" value="UniProtKB-KW"/>
</dbReference>
<evidence type="ECO:0000256" key="9">
    <source>
        <dbReference type="ARBA" id="ARBA00030865"/>
    </source>
</evidence>
<evidence type="ECO:0000256" key="4">
    <source>
        <dbReference type="ARBA" id="ARBA00022598"/>
    </source>
</evidence>
<evidence type="ECO:0000256" key="14">
    <source>
        <dbReference type="ARBA" id="ARBA00047366"/>
    </source>
</evidence>
<dbReference type="InterPro" id="IPR020751">
    <property type="entry name" value="aa-tRNA-synth_I_codon-bd_sub2"/>
</dbReference>
<dbReference type="InParanoid" id="G0NYC8"/>
<evidence type="ECO:0000256" key="6">
    <source>
        <dbReference type="ARBA" id="ARBA00022840"/>
    </source>
</evidence>
<dbReference type="PRINTS" id="PR00987">
    <property type="entry name" value="TRNASYNTHGLU"/>
</dbReference>
<dbReference type="Gene3D" id="1.10.10.350">
    <property type="match status" value="1"/>
</dbReference>
<evidence type="ECO:0000256" key="13">
    <source>
        <dbReference type="ARBA" id="ARBA00044313"/>
    </source>
</evidence>
<dbReference type="PROSITE" id="PS00178">
    <property type="entry name" value="AA_TRNA_LIGASE_I"/>
    <property type="match status" value="1"/>
</dbReference>
<dbReference type="GO" id="GO:0005739">
    <property type="term" value="C:mitochondrion"/>
    <property type="evidence" value="ECO:0007669"/>
    <property type="project" value="TreeGrafter"/>
</dbReference>
<dbReference type="GO" id="GO:0000049">
    <property type="term" value="F:tRNA binding"/>
    <property type="evidence" value="ECO:0007669"/>
    <property type="project" value="InterPro"/>
</dbReference>
<dbReference type="GO" id="GO:0004818">
    <property type="term" value="F:glutamate-tRNA ligase activity"/>
    <property type="evidence" value="ECO:0007669"/>
    <property type="project" value="UniProtKB-EC"/>
</dbReference>
<dbReference type="OrthoDB" id="428822at2759"/>
<comment type="similarity">
    <text evidence="1">Belongs to the class-I aminoacyl-tRNA synthetase family. Glutamate--tRNA ligase type 1 subfamily.</text>
</comment>
<evidence type="ECO:0000256" key="18">
    <source>
        <dbReference type="SAM" id="SignalP"/>
    </source>
</evidence>
<evidence type="ECO:0000313" key="22">
    <source>
        <dbReference type="Proteomes" id="UP000008068"/>
    </source>
</evidence>
<comment type="catalytic activity">
    <reaction evidence="15">
        <text>tRNA(Glx) + L-glutamate + ATP = L-glutamyl-tRNA(Glx) + AMP + diphosphate</text>
        <dbReference type="Rhea" id="RHEA:18397"/>
        <dbReference type="Rhea" id="RHEA-COMP:9713"/>
        <dbReference type="Rhea" id="RHEA-COMP:9716"/>
        <dbReference type="ChEBI" id="CHEBI:29985"/>
        <dbReference type="ChEBI" id="CHEBI:30616"/>
        <dbReference type="ChEBI" id="CHEBI:33019"/>
        <dbReference type="ChEBI" id="CHEBI:78442"/>
        <dbReference type="ChEBI" id="CHEBI:78520"/>
        <dbReference type="ChEBI" id="CHEBI:456215"/>
        <dbReference type="EC" id="6.1.1.24"/>
    </reaction>
    <physiologicalReaction direction="left-to-right" evidence="15">
        <dbReference type="Rhea" id="RHEA:18398"/>
    </physiologicalReaction>
</comment>
<dbReference type="InterPro" id="IPR049940">
    <property type="entry name" value="GluQ/Sye"/>
</dbReference>
<name>G0NYC8_CAEBE</name>
<keyword evidence="5 17" id="KW-0547">Nucleotide-binding</keyword>
<dbReference type="InterPro" id="IPR000924">
    <property type="entry name" value="Glu/Gln-tRNA-synth"/>
</dbReference>
<evidence type="ECO:0000256" key="11">
    <source>
        <dbReference type="ARBA" id="ARBA00044142"/>
    </source>
</evidence>
<dbReference type="Pfam" id="PF00749">
    <property type="entry name" value="tRNA-synt_1c"/>
    <property type="match status" value="1"/>
</dbReference>
<dbReference type="FunCoup" id="G0NYC8">
    <property type="interactions" value="2088"/>
</dbReference>
<keyword evidence="22" id="KW-1185">Reference proteome</keyword>
<dbReference type="PANTHER" id="PTHR43311">
    <property type="entry name" value="GLUTAMATE--TRNA LIGASE"/>
    <property type="match status" value="1"/>
</dbReference>
<dbReference type="HAMAP" id="MF_00022">
    <property type="entry name" value="Glu_tRNA_synth_type1"/>
    <property type="match status" value="1"/>
</dbReference>
<keyword evidence="6 17" id="KW-0067">ATP-binding</keyword>
<evidence type="ECO:0000256" key="1">
    <source>
        <dbReference type="ARBA" id="ARBA00007894"/>
    </source>
</evidence>
<dbReference type="InterPro" id="IPR020058">
    <property type="entry name" value="Glu/Gln-tRNA-synth_Ib_cat-dom"/>
</dbReference>
<keyword evidence="4 17" id="KW-0436">Ligase</keyword>
<dbReference type="SUPFAM" id="SSF52374">
    <property type="entry name" value="Nucleotidylyl transferase"/>
    <property type="match status" value="1"/>
</dbReference>
<evidence type="ECO:0000256" key="2">
    <source>
        <dbReference type="ARBA" id="ARBA00012835"/>
    </source>
</evidence>
<dbReference type="NCBIfam" id="TIGR00464">
    <property type="entry name" value="gltX_bact"/>
    <property type="match status" value="1"/>
</dbReference>
<evidence type="ECO:0000259" key="20">
    <source>
        <dbReference type="Pfam" id="PF19269"/>
    </source>
</evidence>
<dbReference type="EC" id="6.1.1.17" evidence="2"/>
<dbReference type="InterPro" id="IPR001412">
    <property type="entry name" value="aa-tRNA-synth_I_CS"/>
</dbReference>
<comment type="catalytic activity">
    <reaction evidence="14">
        <text>tRNA(Glu) + L-glutamate + ATP = L-glutamyl-tRNA(Glu) + AMP + diphosphate</text>
        <dbReference type="Rhea" id="RHEA:23540"/>
        <dbReference type="Rhea" id="RHEA-COMP:9663"/>
        <dbReference type="Rhea" id="RHEA-COMP:9680"/>
        <dbReference type="ChEBI" id="CHEBI:29985"/>
        <dbReference type="ChEBI" id="CHEBI:30616"/>
        <dbReference type="ChEBI" id="CHEBI:33019"/>
        <dbReference type="ChEBI" id="CHEBI:78442"/>
        <dbReference type="ChEBI" id="CHEBI:78520"/>
        <dbReference type="ChEBI" id="CHEBI:456215"/>
        <dbReference type="EC" id="6.1.1.17"/>
    </reaction>
    <physiologicalReaction direction="left-to-right" evidence="14">
        <dbReference type="Rhea" id="RHEA:23541"/>
    </physiologicalReaction>
</comment>
<dbReference type="GO" id="GO:0008270">
    <property type="term" value="F:zinc ion binding"/>
    <property type="evidence" value="ECO:0007669"/>
    <property type="project" value="InterPro"/>
</dbReference>
<evidence type="ECO:0000313" key="21">
    <source>
        <dbReference type="EMBL" id="EGT40034.1"/>
    </source>
</evidence>
<dbReference type="PANTHER" id="PTHR43311:SF2">
    <property type="entry name" value="GLUTAMATE--TRNA LIGASE, MITOCHONDRIAL-RELATED"/>
    <property type="match status" value="1"/>
</dbReference>
<dbReference type="InterPro" id="IPR045462">
    <property type="entry name" value="aa-tRNA-synth_I_cd-bd"/>
</dbReference>
<dbReference type="Proteomes" id="UP000008068">
    <property type="component" value="Unassembled WGS sequence"/>
</dbReference>
<dbReference type="AlphaFoldDB" id="G0NYC8"/>
<dbReference type="EC" id="6.1.1.24" evidence="10"/>
<dbReference type="OMA" id="EGDFILM"/>
<keyword evidence="18" id="KW-0732">Signal</keyword>
<dbReference type="GO" id="GO:0050561">
    <property type="term" value="F:glutamate-tRNA(Gln) ligase activity"/>
    <property type="evidence" value="ECO:0007669"/>
    <property type="project" value="UniProtKB-EC"/>
</dbReference>
<evidence type="ECO:0000256" key="17">
    <source>
        <dbReference type="RuleBase" id="RU363037"/>
    </source>
</evidence>
<dbReference type="STRING" id="135651.G0NYC8"/>
<keyword evidence="7 17" id="KW-0648">Protein biosynthesis</keyword>
<evidence type="ECO:0000256" key="16">
    <source>
        <dbReference type="ARBA" id="ARBA00047689"/>
    </source>
</evidence>
<dbReference type="Pfam" id="PF19269">
    <property type="entry name" value="Anticodon_2"/>
    <property type="match status" value="1"/>
</dbReference>
<dbReference type="FunFam" id="3.40.50.620:FF:000127">
    <property type="entry name" value="Glutamate--tRNA ligase"/>
    <property type="match status" value="1"/>
</dbReference>
<feature type="domain" description="Aminoacyl-tRNA synthetase class I anticodon-binding" evidence="20">
    <location>
        <begin position="468"/>
        <end position="535"/>
    </location>
</feature>
<dbReference type="EMBL" id="GL379980">
    <property type="protein sequence ID" value="EGT40034.1"/>
    <property type="molecule type" value="Genomic_DNA"/>
</dbReference>